<reference evidence="1 2" key="1">
    <citation type="submission" date="2017-05" db="EMBL/GenBank/DDBJ databases">
        <title>Genomic insights into alkan degradation activity of Oleiphilus messinensis.</title>
        <authorList>
            <person name="Kozyavkin S.A."/>
            <person name="Slesarev A.I."/>
            <person name="Golyshin P.N."/>
            <person name="Korzhenkov A."/>
            <person name="Golyshina O.N."/>
            <person name="Toshchakov S.V."/>
        </authorList>
    </citation>
    <scope>NUCLEOTIDE SEQUENCE [LARGE SCALE GENOMIC DNA]</scope>
    <source>
        <strain evidence="1 2">ME102</strain>
    </source>
</reference>
<evidence type="ECO:0000313" key="1">
    <source>
        <dbReference type="EMBL" id="ARU58904.1"/>
    </source>
</evidence>
<accession>A0A1Y0IHP2</accession>
<dbReference type="Proteomes" id="UP000196027">
    <property type="component" value="Chromosome"/>
</dbReference>
<protein>
    <submittedName>
        <fullName evidence="1">Pyridoxamine 5'-phosphate oxidase-like FMN-binding protein</fullName>
    </submittedName>
</protein>
<proteinExistence type="predicted"/>
<keyword evidence="2" id="KW-1185">Reference proteome</keyword>
<dbReference type="EMBL" id="CP021425">
    <property type="protein sequence ID" value="ARU58904.1"/>
    <property type="molecule type" value="Genomic_DNA"/>
</dbReference>
<gene>
    <name evidence="1" type="ORF">OLMES_4916</name>
</gene>
<sequence>MAVNSGRLFWLRSLIKGQFVTPPGIRLYGKAGPIREANSEEIQKIENRVRPTKWLRGARLLWFGVTHVRDIEFTHYKPITYPVMMDGMW</sequence>
<dbReference type="AlphaFoldDB" id="A0A1Y0IHP2"/>
<dbReference type="KEGG" id="ome:OLMES_4916"/>
<evidence type="ECO:0000313" key="2">
    <source>
        <dbReference type="Proteomes" id="UP000196027"/>
    </source>
</evidence>
<name>A0A1Y0IHP2_9GAMM</name>
<organism evidence="1 2">
    <name type="scientific">Oleiphilus messinensis</name>
    <dbReference type="NCBI Taxonomy" id="141451"/>
    <lineage>
        <taxon>Bacteria</taxon>
        <taxon>Pseudomonadati</taxon>
        <taxon>Pseudomonadota</taxon>
        <taxon>Gammaproteobacteria</taxon>
        <taxon>Oceanospirillales</taxon>
        <taxon>Oleiphilaceae</taxon>
        <taxon>Oleiphilus</taxon>
    </lineage>
</organism>